<dbReference type="Gene3D" id="3.10.280.10">
    <property type="entry name" value="Mitochondrial glycoprotein"/>
    <property type="match status" value="1"/>
</dbReference>
<sequence length="226" mass="25912">MRRALLCVSRGVHATPMMAGRFAALASMVGRPEVSWTHASVLQQRFASCAALANYIRTEIEDEKERAEKPVKPEIPSGWTVEHEPGNMFFKLCKTYEDEEIVLHFKGTREAEGDIFYDFKVFVVNGEKGVMFDLSYDHEIVVDRVIFLRDAKVAIKQSALGQPHDPFIYPGPKMEDMEDNVVEAFIRYLEARGVNDELGDFVLHYACWAEQVEYEQWLSDIHKFVA</sequence>
<dbReference type="InterPro" id="IPR003428">
    <property type="entry name" value="MAM33"/>
</dbReference>
<dbReference type="GO" id="GO:0005759">
    <property type="term" value="C:mitochondrial matrix"/>
    <property type="evidence" value="ECO:0007669"/>
    <property type="project" value="InterPro"/>
</dbReference>
<dbReference type="SUPFAM" id="SSF54529">
    <property type="entry name" value="Mitochondrial glycoprotein MAM33-like"/>
    <property type="match status" value="1"/>
</dbReference>
<dbReference type="Pfam" id="PF02330">
    <property type="entry name" value="MAM33"/>
    <property type="match status" value="1"/>
</dbReference>
<proteinExistence type="predicted"/>
<dbReference type="PANTHER" id="PTHR10826:SF1">
    <property type="entry name" value="COMPLEMENT COMPONENT 1 Q SUBCOMPONENT-BINDING PROTEIN, MITOCHONDRIAL"/>
    <property type="match status" value="1"/>
</dbReference>
<protein>
    <submittedName>
        <fullName evidence="1">Putative p22 protein</fullName>
    </submittedName>
</protein>
<evidence type="ECO:0000313" key="1">
    <source>
        <dbReference type="EMBL" id="CCC48399.1"/>
    </source>
</evidence>
<dbReference type="OMA" id="WLSTMNK"/>
<dbReference type="AlphaFoldDB" id="G0TWR1"/>
<accession>G0TWR1</accession>
<dbReference type="EMBL" id="HE573022">
    <property type="protein sequence ID" value="CCC48399.1"/>
    <property type="molecule type" value="Genomic_DNA"/>
</dbReference>
<organism evidence="1">
    <name type="scientific">Trypanosoma vivax (strain Y486)</name>
    <dbReference type="NCBI Taxonomy" id="1055687"/>
    <lineage>
        <taxon>Eukaryota</taxon>
        <taxon>Discoba</taxon>
        <taxon>Euglenozoa</taxon>
        <taxon>Kinetoplastea</taxon>
        <taxon>Metakinetoplastina</taxon>
        <taxon>Trypanosomatida</taxon>
        <taxon>Trypanosomatidae</taxon>
        <taxon>Trypanosoma</taxon>
        <taxon>Duttonella</taxon>
    </lineage>
</organism>
<dbReference type="PANTHER" id="PTHR10826">
    <property type="entry name" value="COMPLEMENT COMPONENT 1"/>
    <property type="match status" value="1"/>
</dbReference>
<reference evidence="1" key="1">
    <citation type="journal article" date="2012" name="Proc. Natl. Acad. Sci. U.S.A.">
        <title>Antigenic diversity is generated by distinct evolutionary mechanisms in African trypanosome species.</title>
        <authorList>
            <person name="Jackson A.P."/>
            <person name="Berry A."/>
            <person name="Aslett M."/>
            <person name="Allison H.C."/>
            <person name="Burton P."/>
            <person name="Vavrova-Anderson J."/>
            <person name="Brown R."/>
            <person name="Browne H."/>
            <person name="Corton N."/>
            <person name="Hauser H."/>
            <person name="Gamble J."/>
            <person name="Gilderthorp R."/>
            <person name="Marcello L."/>
            <person name="McQuillan J."/>
            <person name="Otto T.D."/>
            <person name="Quail M.A."/>
            <person name="Sanders M.J."/>
            <person name="van Tonder A."/>
            <person name="Ginger M.L."/>
            <person name="Field M.C."/>
            <person name="Barry J.D."/>
            <person name="Hertz-Fowler C."/>
            <person name="Berriman M."/>
        </authorList>
    </citation>
    <scope>NUCLEOTIDE SEQUENCE</scope>
    <source>
        <strain evidence="1">Y486</strain>
    </source>
</reference>
<gene>
    <name evidence="1" type="ORF">TVY486_0601900</name>
</gene>
<dbReference type="VEuPathDB" id="TriTrypDB:TvY486_0601900"/>
<name>G0TWR1_TRYVY</name>
<dbReference type="InterPro" id="IPR036561">
    <property type="entry name" value="MAM33_sf"/>
</dbReference>